<feature type="transmembrane region" description="Helical" evidence="2">
    <location>
        <begin position="201"/>
        <end position="220"/>
    </location>
</feature>
<evidence type="ECO:0000313" key="5">
    <source>
        <dbReference type="Proteomes" id="UP000078595"/>
    </source>
</evidence>
<dbReference type="OrthoDB" id="3342455at2759"/>
<dbReference type="VEuPathDB" id="FungiDB:I303_04098"/>
<dbReference type="PANTHER" id="PTHR37992">
    <property type="entry name" value="EXPRESSED PROTEIN"/>
    <property type="match status" value="1"/>
</dbReference>
<evidence type="ECO:0000313" key="4">
    <source>
        <dbReference type="EMBL" id="WWC61495.1"/>
    </source>
</evidence>
<feature type="compositionally biased region" description="Acidic residues" evidence="1">
    <location>
        <begin position="296"/>
        <end position="306"/>
    </location>
</feature>
<feature type="transmembrane region" description="Helical" evidence="2">
    <location>
        <begin position="134"/>
        <end position="153"/>
    </location>
</feature>
<keyword evidence="2" id="KW-0812">Transmembrane</keyword>
<proteinExistence type="predicted"/>
<feature type="transmembrane region" description="Helical" evidence="2">
    <location>
        <begin position="68"/>
        <end position="92"/>
    </location>
</feature>
<reference evidence="4" key="3">
    <citation type="submission" date="2024-02" db="EMBL/GenBank/DDBJ databases">
        <title>Comparative genomics of Cryptococcus and Kwoniella reveals pathogenesis evolution and contrasting modes of karyotype evolution via chromosome fusion or intercentromeric recombination.</title>
        <authorList>
            <person name="Coelho M.A."/>
            <person name="David-Palma M."/>
            <person name="Shea T."/>
            <person name="Bowers K."/>
            <person name="McGinley-Smith S."/>
            <person name="Mohammad A.W."/>
            <person name="Gnirke A."/>
            <person name="Yurkov A.M."/>
            <person name="Nowrousian M."/>
            <person name="Sun S."/>
            <person name="Cuomo C.A."/>
            <person name="Heitman J."/>
        </authorList>
    </citation>
    <scope>NUCLEOTIDE SEQUENCE</scope>
    <source>
        <strain evidence="4">CBS 10117</strain>
    </source>
</reference>
<feature type="transmembrane region" description="Helical" evidence="2">
    <location>
        <begin position="28"/>
        <end position="48"/>
    </location>
</feature>
<reference evidence="4" key="2">
    <citation type="submission" date="2013-07" db="EMBL/GenBank/DDBJ databases">
        <authorList>
            <consortium name="The Broad Institute Genome Sequencing Platform"/>
            <person name="Cuomo C."/>
            <person name="Litvintseva A."/>
            <person name="Chen Y."/>
            <person name="Heitman J."/>
            <person name="Sun S."/>
            <person name="Springer D."/>
            <person name="Dromer F."/>
            <person name="Young S.K."/>
            <person name="Zeng Q."/>
            <person name="Gargeya S."/>
            <person name="Fitzgerald M."/>
            <person name="Abouelleil A."/>
            <person name="Alvarado L."/>
            <person name="Berlin A.M."/>
            <person name="Chapman S.B."/>
            <person name="Dewar J."/>
            <person name="Goldberg J."/>
            <person name="Griggs A."/>
            <person name="Gujja S."/>
            <person name="Hansen M."/>
            <person name="Howarth C."/>
            <person name="Imamovic A."/>
            <person name="Larimer J."/>
            <person name="McCowan C."/>
            <person name="Murphy C."/>
            <person name="Pearson M."/>
            <person name="Priest M."/>
            <person name="Roberts A."/>
            <person name="Saif S."/>
            <person name="Shea T."/>
            <person name="Sykes S."/>
            <person name="Wortman J."/>
            <person name="Nusbaum C."/>
            <person name="Birren B."/>
        </authorList>
    </citation>
    <scope>NUCLEOTIDE SEQUENCE</scope>
    <source>
        <strain evidence="4">CBS 10117</strain>
    </source>
</reference>
<dbReference type="RefSeq" id="XP_018264216.1">
    <property type="nucleotide sequence ID" value="XM_018407408.1"/>
</dbReference>
<dbReference type="EMBL" id="CP144533">
    <property type="protein sequence ID" value="WWC61495.1"/>
    <property type="molecule type" value="Genomic_DNA"/>
</dbReference>
<dbReference type="Proteomes" id="UP000078595">
    <property type="component" value="Chromosome 4"/>
</dbReference>
<sequence>MSSYDATPDEVITPTQFRDSMRLVRLQIAIPISVLVAMGANLVCALAIKPGLSGINTLFPTLLSPNATFVGIYWAILYILQVGFCLVLLLVRKDVTKETLIHGVGLRFAISNWLQAAWAVFFTLQFFWGAEVVLILNVILLLSIHITLLYYPVTLKRPIDALFIHAPMTMFLAILFQLDWLHNGFVALGWFIKEETAREKYTWQAVGAVAAVNFISAIWAGIKRLYLLTTASVYLLFTLLFASPRSNPTLPTTALPKPTPLLVTLIICLVLHPIALIAGVAWQRTREREGRIRLEEEVERAEEDEREAEREARAEARANRRA</sequence>
<dbReference type="AlphaFoldDB" id="A0A1A6A8I6"/>
<organism evidence="3">
    <name type="scientific">Kwoniella dejecticola CBS 10117</name>
    <dbReference type="NCBI Taxonomy" id="1296121"/>
    <lineage>
        <taxon>Eukaryota</taxon>
        <taxon>Fungi</taxon>
        <taxon>Dikarya</taxon>
        <taxon>Basidiomycota</taxon>
        <taxon>Agaricomycotina</taxon>
        <taxon>Tremellomycetes</taxon>
        <taxon>Tremellales</taxon>
        <taxon>Cryptococcaceae</taxon>
        <taxon>Kwoniella</taxon>
    </lineage>
</organism>
<feature type="transmembrane region" description="Helical" evidence="2">
    <location>
        <begin position="225"/>
        <end position="242"/>
    </location>
</feature>
<keyword evidence="5" id="KW-1185">Reference proteome</keyword>
<accession>A0A1A6A8I6</accession>
<gene>
    <name evidence="3" type="ORF">I303_04098</name>
    <name evidence="4" type="ORF">I303_104079</name>
</gene>
<keyword evidence="2" id="KW-1133">Transmembrane helix</keyword>
<dbReference type="KEGG" id="kdj:28967797"/>
<dbReference type="EMBL" id="KI894030">
    <property type="protein sequence ID" value="OBR86374.1"/>
    <property type="molecule type" value="Genomic_DNA"/>
</dbReference>
<reference evidence="3" key="1">
    <citation type="submission" date="2013-07" db="EMBL/GenBank/DDBJ databases">
        <title>The Genome Sequence of Cryptococcus dejecticola CBS10117.</title>
        <authorList>
            <consortium name="The Broad Institute Genome Sequencing Platform"/>
            <person name="Cuomo C."/>
            <person name="Litvintseva A."/>
            <person name="Chen Y."/>
            <person name="Heitman J."/>
            <person name="Sun S."/>
            <person name="Springer D."/>
            <person name="Dromer F."/>
            <person name="Young S.K."/>
            <person name="Zeng Q."/>
            <person name="Gargeya S."/>
            <person name="Fitzgerald M."/>
            <person name="Abouelleil A."/>
            <person name="Alvarado L."/>
            <person name="Berlin A.M."/>
            <person name="Chapman S.B."/>
            <person name="Dewar J."/>
            <person name="Goldberg J."/>
            <person name="Griggs A."/>
            <person name="Gujja S."/>
            <person name="Hansen M."/>
            <person name="Howarth C."/>
            <person name="Imamovic A."/>
            <person name="Larimer J."/>
            <person name="McCowan C."/>
            <person name="Murphy C."/>
            <person name="Pearson M."/>
            <person name="Priest M."/>
            <person name="Roberts A."/>
            <person name="Saif S."/>
            <person name="Shea T."/>
            <person name="Sykes S."/>
            <person name="Wortman J."/>
            <person name="Nusbaum C."/>
            <person name="Birren B."/>
        </authorList>
    </citation>
    <scope>NUCLEOTIDE SEQUENCE [LARGE SCALE GENOMIC DNA]</scope>
    <source>
        <strain evidence="3">CBS 10117</strain>
    </source>
</reference>
<feature type="transmembrane region" description="Helical" evidence="2">
    <location>
        <begin position="262"/>
        <end position="282"/>
    </location>
</feature>
<dbReference type="GeneID" id="28967797"/>
<protein>
    <submittedName>
        <fullName evidence="3">Uncharacterized protein</fullName>
    </submittedName>
</protein>
<feature type="compositionally biased region" description="Basic and acidic residues" evidence="1">
    <location>
        <begin position="307"/>
        <end position="322"/>
    </location>
</feature>
<evidence type="ECO:0000256" key="1">
    <source>
        <dbReference type="SAM" id="MobiDB-lite"/>
    </source>
</evidence>
<dbReference type="PANTHER" id="PTHR37992:SF1">
    <property type="entry name" value="DUF1774-DOMAIN-CONTAINING PROTEIN"/>
    <property type="match status" value="1"/>
</dbReference>
<feature type="region of interest" description="Disordered" evidence="1">
    <location>
        <begin position="296"/>
        <end position="322"/>
    </location>
</feature>
<feature type="transmembrane region" description="Helical" evidence="2">
    <location>
        <begin position="104"/>
        <end position="128"/>
    </location>
</feature>
<dbReference type="STRING" id="1296121.A0A1A6A8I6"/>
<dbReference type="InterPro" id="IPR013920">
    <property type="entry name" value="DUF1774_fun"/>
</dbReference>
<keyword evidence="2" id="KW-0472">Membrane</keyword>
<evidence type="ECO:0000256" key="2">
    <source>
        <dbReference type="SAM" id="Phobius"/>
    </source>
</evidence>
<name>A0A1A6A8I6_9TREE</name>
<evidence type="ECO:0000313" key="3">
    <source>
        <dbReference type="EMBL" id="OBR86374.1"/>
    </source>
</evidence>
<feature type="transmembrane region" description="Helical" evidence="2">
    <location>
        <begin position="162"/>
        <end position="181"/>
    </location>
</feature>